<dbReference type="EMBL" id="BLXT01000824">
    <property type="protein sequence ID" value="GFN80348.1"/>
    <property type="molecule type" value="Genomic_DNA"/>
</dbReference>
<dbReference type="Proteomes" id="UP000735302">
    <property type="component" value="Unassembled WGS sequence"/>
</dbReference>
<proteinExistence type="predicted"/>
<sequence>MASRLTNTSPKLALWMYYTDRGCGMKVIPRKAERKVRGADLECRSGGGTEDSESALRFAETILSRDRAPS</sequence>
<dbReference type="AlphaFoldDB" id="A0AAV3YE45"/>
<reference evidence="2 3" key="1">
    <citation type="journal article" date="2021" name="Elife">
        <title>Chloroplast acquisition without the gene transfer in kleptoplastic sea slugs, Plakobranchus ocellatus.</title>
        <authorList>
            <person name="Maeda T."/>
            <person name="Takahashi S."/>
            <person name="Yoshida T."/>
            <person name="Shimamura S."/>
            <person name="Takaki Y."/>
            <person name="Nagai Y."/>
            <person name="Toyoda A."/>
            <person name="Suzuki Y."/>
            <person name="Arimoto A."/>
            <person name="Ishii H."/>
            <person name="Satoh N."/>
            <person name="Nishiyama T."/>
            <person name="Hasebe M."/>
            <person name="Maruyama T."/>
            <person name="Minagawa J."/>
            <person name="Obokata J."/>
            <person name="Shigenobu S."/>
        </authorList>
    </citation>
    <scope>NUCLEOTIDE SEQUENCE [LARGE SCALE GENOMIC DNA]</scope>
</reference>
<protein>
    <submittedName>
        <fullName evidence="2">Uncharacterized protein</fullName>
    </submittedName>
</protein>
<evidence type="ECO:0000313" key="2">
    <source>
        <dbReference type="EMBL" id="GFN80348.1"/>
    </source>
</evidence>
<comment type="caution">
    <text evidence="2">The sequence shown here is derived from an EMBL/GenBank/DDBJ whole genome shotgun (WGS) entry which is preliminary data.</text>
</comment>
<name>A0AAV3YE45_9GAST</name>
<gene>
    <name evidence="2" type="ORF">PoB_000685400</name>
</gene>
<evidence type="ECO:0000313" key="3">
    <source>
        <dbReference type="Proteomes" id="UP000735302"/>
    </source>
</evidence>
<feature type="region of interest" description="Disordered" evidence="1">
    <location>
        <begin position="43"/>
        <end position="70"/>
    </location>
</feature>
<keyword evidence="3" id="KW-1185">Reference proteome</keyword>
<organism evidence="2 3">
    <name type="scientific">Plakobranchus ocellatus</name>
    <dbReference type="NCBI Taxonomy" id="259542"/>
    <lineage>
        <taxon>Eukaryota</taxon>
        <taxon>Metazoa</taxon>
        <taxon>Spiralia</taxon>
        <taxon>Lophotrochozoa</taxon>
        <taxon>Mollusca</taxon>
        <taxon>Gastropoda</taxon>
        <taxon>Heterobranchia</taxon>
        <taxon>Euthyneura</taxon>
        <taxon>Panpulmonata</taxon>
        <taxon>Sacoglossa</taxon>
        <taxon>Placobranchoidea</taxon>
        <taxon>Plakobranchidae</taxon>
        <taxon>Plakobranchus</taxon>
    </lineage>
</organism>
<evidence type="ECO:0000256" key="1">
    <source>
        <dbReference type="SAM" id="MobiDB-lite"/>
    </source>
</evidence>
<accession>A0AAV3YE45</accession>